<dbReference type="EMBL" id="CP053661">
    <property type="protein sequence ID" value="QKD82056.1"/>
    <property type="molecule type" value="Genomic_DNA"/>
</dbReference>
<gene>
    <name evidence="1" type="ORF">HPC62_07450</name>
</gene>
<dbReference type="Proteomes" id="UP000505210">
    <property type="component" value="Chromosome"/>
</dbReference>
<keyword evidence="2" id="KW-1185">Reference proteome</keyword>
<dbReference type="RefSeq" id="WP_172354475.1">
    <property type="nucleotide sequence ID" value="NZ_CP053661.1"/>
</dbReference>
<proteinExistence type="predicted"/>
<protein>
    <submittedName>
        <fullName evidence="1">Uncharacterized protein</fullName>
    </submittedName>
</protein>
<accession>A0A6M8BD12</accession>
<reference evidence="1 2" key="1">
    <citation type="submission" date="2020-05" db="EMBL/GenBank/DDBJ databases">
        <title>Complete genome sequence of of a novel Thermoleptolyngbya strain isolated from hot springs of Ganzi, Sichuan China.</title>
        <authorList>
            <person name="Tang J."/>
            <person name="Daroch M."/>
            <person name="Li L."/>
            <person name="Waleron K."/>
            <person name="Waleron M."/>
            <person name="Waleron M."/>
        </authorList>
    </citation>
    <scope>NUCLEOTIDE SEQUENCE [LARGE SCALE GENOMIC DNA]</scope>
    <source>
        <strain evidence="1 2">PKUAC-SCTA183</strain>
    </source>
</reference>
<organism evidence="1 2">
    <name type="scientific">Thermoleptolyngbya sichuanensis A183</name>
    <dbReference type="NCBI Taxonomy" id="2737172"/>
    <lineage>
        <taxon>Bacteria</taxon>
        <taxon>Bacillati</taxon>
        <taxon>Cyanobacteriota</taxon>
        <taxon>Cyanophyceae</taxon>
        <taxon>Oculatellales</taxon>
        <taxon>Oculatellaceae</taxon>
        <taxon>Thermoleptolyngbya</taxon>
        <taxon>Thermoleptolyngbya sichuanensis</taxon>
    </lineage>
</organism>
<evidence type="ECO:0000313" key="1">
    <source>
        <dbReference type="EMBL" id="QKD82056.1"/>
    </source>
</evidence>
<name>A0A6M8BD12_9CYAN</name>
<evidence type="ECO:0000313" key="2">
    <source>
        <dbReference type="Proteomes" id="UP000505210"/>
    </source>
</evidence>
<dbReference type="AlphaFoldDB" id="A0A6M8BD12"/>
<sequence>MPNRGGQARNLGAEFRLETATEVSDESGLAEDQRGARMGREWGVKLANHGRLAEKA</sequence>
<dbReference type="KEGG" id="theu:HPC62_07450"/>